<comment type="caution">
    <text evidence="1">The sequence shown here is derived from an EMBL/GenBank/DDBJ whole genome shotgun (WGS) entry which is preliminary data.</text>
</comment>
<reference evidence="2" key="1">
    <citation type="journal article" date="2019" name="Int. J. Syst. Evol. Microbiol.">
        <title>The Global Catalogue of Microorganisms (GCM) 10K type strain sequencing project: providing services to taxonomists for standard genome sequencing and annotation.</title>
        <authorList>
            <consortium name="The Broad Institute Genomics Platform"/>
            <consortium name="The Broad Institute Genome Sequencing Center for Infectious Disease"/>
            <person name="Wu L."/>
            <person name="Ma J."/>
        </authorList>
    </citation>
    <scope>NUCLEOTIDE SEQUENCE [LARGE SCALE GENOMIC DNA]</scope>
    <source>
        <strain evidence="2">CCUG 53915</strain>
    </source>
</reference>
<evidence type="ECO:0008006" key="3">
    <source>
        <dbReference type="Google" id="ProtNLM"/>
    </source>
</evidence>
<accession>A0ABW3U1L1</accession>
<dbReference type="EMBL" id="JBHTLT010000104">
    <property type="protein sequence ID" value="MFD1205973.1"/>
    <property type="molecule type" value="Genomic_DNA"/>
</dbReference>
<proteinExistence type="predicted"/>
<keyword evidence="2" id="KW-1185">Reference proteome</keyword>
<evidence type="ECO:0000313" key="1">
    <source>
        <dbReference type="EMBL" id="MFD1205973.1"/>
    </source>
</evidence>
<name>A0ABW3U1L1_9BACL</name>
<gene>
    <name evidence="1" type="ORF">ACFQ38_12820</name>
</gene>
<protein>
    <recommendedName>
        <fullName evidence="3">Lipoprotein</fullName>
    </recommendedName>
</protein>
<organism evidence="1 2">
    <name type="scientific">Sporosarcina contaminans</name>
    <dbReference type="NCBI Taxonomy" id="633403"/>
    <lineage>
        <taxon>Bacteria</taxon>
        <taxon>Bacillati</taxon>
        <taxon>Bacillota</taxon>
        <taxon>Bacilli</taxon>
        <taxon>Bacillales</taxon>
        <taxon>Caryophanaceae</taxon>
        <taxon>Sporosarcina</taxon>
    </lineage>
</organism>
<evidence type="ECO:0000313" key="2">
    <source>
        <dbReference type="Proteomes" id="UP001597231"/>
    </source>
</evidence>
<dbReference type="Proteomes" id="UP001597231">
    <property type="component" value="Unassembled WGS sequence"/>
</dbReference>
<sequence length="154" mass="17982">MKKAIISIVCIVALVLIAYHSFRKEIWEINRIELKEAVLEAQTGQVELSKITPFEWDRMYSFAPYAPKDEIYAIVGYEWDPDISETVSEGMNQIVFMKDDEVVCYVYGYPENNGFGFYIEQNDDPSEYATVLYKKDQPVFELMEMDGVVYLIRK</sequence>
<dbReference type="RefSeq" id="WP_381481319.1">
    <property type="nucleotide sequence ID" value="NZ_JBHTLT010000104.1"/>
</dbReference>